<dbReference type="Gene3D" id="1.10.10.10">
    <property type="entry name" value="Winged helix-like DNA-binding domain superfamily/Winged helix DNA-binding domain"/>
    <property type="match status" value="1"/>
</dbReference>
<dbReference type="PROSITE" id="PS50043">
    <property type="entry name" value="HTH_LUXR_2"/>
    <property type="match status" value="1"/>
</dbReference>
<proteinExistence type="predicted"/>
<gene>
    <name evidence="5" type="ORF">E5A73_01400</name>
</gene>
<dbReference type="OrthoDB" id="3170288at2"/>
<keyword evidence="3" id="KW-0804">Transcription</keyword>
<evidence type="ECO:0000256" key="1">
    <source>
        <dbReference type="ARBA" id="ARBA00023015"/>
    </source>
</evidence>
<dbReference type="SUPFAM" id="SSF46894">
    <property type="entry name" value="C-terminal effector domain of the bipartite response regulators"/>
    <property type="match status" value="1"/>
</dbReference>
<reference evidence="5 6" key="1">
    <citation type="submission" date="2019-04" db="EMBL/GenBank/DDBJ databases">
        <title>Sphingomonas psychrotolerans sp. nov., isolated from soil in the Tianshan Mountains, Xinjiang, China.</title>
        <authorList>
            <person name="Luo Y."/>
            <person name="Sheng H."/>
        </authorList>
    </citation>
    <scope>NUCLEOTIDE SEQUENCE [LARGE SCALE GENOMIC DNA]</scope>
    <source>
        <strain evidence="5 6">ZFGT-11</strain>
    </source>
</reference>
<dbReference type="GO" id="GO:0006355">
    <property type="term" value="P:regulation of DNA-templated transcription"/>
    <property type="evidence" value="ECO:0007669"/>
    <property type="project" value="InterPro"/>
</dbReference>
<dbReference type="PRINTS" id="PR00038">
    <property type="entry name" value="HTHLUXR"/>
</dbReference>
<dbReference type="Gene3D" id="3.30.450.80">
    <property type="entry name" value="Transcription factor LuxR-like, autoinducer-binding domain"/>
    <property type="match status" value="1"/>
</dbReference>
<dbReference type="InterPro" id="IPR016032">
    <property type="entry name" value="Sig_transdc_resp-reg_C-effctor"/>
</dbReference>
<dbReference type="Proteomes" id="UP000306147">
    <property type="component" value="Unassembled WGS sequence"/>
</dbReference>
<dbReference type="PANTHER" id="PTHR44688:SF16">
    <property type="entry name" value="DNA-BINDING TRANSCRIPTIONAL ACTIVATOR DEVR_DOSR"/>
    <property type="match status" value="1"/>
</dbReference>
<evidence type="ECO:0000259" key="4">
    <source>
        <dbReference type="PROSITE" id="PS50043"/>
    </source>
</evidence>
<keyword evidence="6" id="KW-1185">Reference proteome</keyword>
<dbReference type="InterPro" id="IPR000792">
    <property type="entry name" value="Tscrpt_reg_LuxR_C"/>
</dbReference>
<dbReference type="GO" id="GO:0003677">
    <property type="term" value="F:DNA binding"/>
    <property type="evidence" value="ECO:0007669"/>
    <property type="project" value="UniProtKB-KW"/>
</dbReference>
<feature type="domain" description="HTH luxR-type" evidence="4">
    <location>
        <begin position="174"/>
        <end position="239"/>
    </location>
</feature>
<dbReference type="CDD" id="cd06170">
    <property type="entry name" value="LuxR_C_like"/>
    <property type="match status" value="1"/>
</dbReference>
<sequence>MGMHTMGQFVQAVEAATNSDDLAAAMVEICEILGFQYFALTHHVDILSASGTAIRLHNYPAQWADYYDEQALGISDPVHRASHKTSLGFPWSRMHDLIALTAGDRRVLALGSEQGIGDGFTVPANIPGETLGSCSFANGADRPLPETMLPLAQWAGLFAFEGARRLWSTRKIDTEEEAPVLTDRQRDCILWAARGKGDWEISRILGLSEETVARHIKQACERYGVNKRTLVAIRALFDGTLTFTDIFKR</sequence>
<keyword evidence="1" id="KW-0805">Transcription regulation</keyword>
<dbReference type="InterPro" id="IPR036388">
    <property type="entry name" value="WH-like_DNA-bd_sf"/>
</dbReference>
<evidence type="ECO:0000313" key="5">
    <source>
        <dbReference type="EMBL" id="TGX55813.1"/>
    </source>
</evidence>
<dbReference type="Pfam" id="PF00196">
    <property type="entry name" value="GerE"/>
    <property type="match status" value="1"/>
</dbReference>
<protein>
    <submittedName>
        <fullName evidence="5">LuxR family transcriptional regulator</fullName>
    </submittedName>
</protein>
<evidence type="ECO:0000256" key="3">
    <source>
        <dbReference type="ARBA" id="ARBA00023163"/>
    </source>
</evidence>
<dbReference type="InterPro" id="IPR005143">
    <property type="entry name" value="TF_LuxR_autoind-bd_dom"/>
</dbReference>
<dbReference type="PANTHER" id="PTHR44688">
    <property type="entry name" value="DNA-BINDING TRANSCRIPTIONAL ACTIVATOR DEVR_DOSR"/>
    <property type="match status" value="1"/>
</dbReference>
<evidence type="ECO:0000313" key="6">
    <source>
        <dbReference type="Proteomes" id="UP000306147"/>
    </source>
</evidence>
<dbReference type="RefSeq" id="WP_135962013.1">
    <property type="nucleotide sequence ID" value="NZ_SRXT01000001.1"/>
</dbReference>
<dbReference type="SUPFAM" id="SSF75516">
    <property type="entry name" value="Pheromone-binding domain of LuxR-like quorum-sensing transcription factors"/>
    <property type="match status" value="1"/>
</dbReference>
<evidence type="ECO:0000256" key="2">
    <source>
        <dbReference type="ARBA" id="ARBA00023125"/>
    </source>
</evidence>
<accession>A0A4S1XJ05</accession>
<organism evidence="5 6">
    <name type="scientific">Sphingomonas gei</name>
    <dbReference type="NCBI Taxonomy" id="1395960"/>
    <lineage>
        <taxon>Bacteria</taxon>
        <taxon>Pseudomonadati</taxon>
        <taxon>Pseudomonadota</taxon>
        <taxon>Alphaproteobacteria</taxon>
        <taxon>Sphingomonadales</taxon>
        <taxon>Sphingomonadaceae</taxon>
        <taxon>Sphingomonas</taxon>
    </lineage>
</organism>
<dbReference type="AlphaFoldDB" id="A0A4S1XJ05"/>
<name>A0A4S1XJ05_9SPHN</name>
<dbReference type="Pfam" id="PF03472">
    <property type="entry name" value="Autoind_bind"/>
    <property type="match status" value="1"/>
</dbReference>
<dbReference type="SMART" id="SM00421">
    <property type="entry name" value="HTH_LUXR"/>
    <property type="match status" value="1"/>
</dbReference>
<keyword evidence="2" id="KW-0238">DNA-binding</keyword>
<dbReference type="InterPro" id="IPR036693">
    <property type="entry name" value="TF_LuxR_autoind-bd_dom_sf"/>
</dbReference>
<comment type="caution">
    <text evidence="5">The sequence shown here is derived from an EMBL/GenBank/DDBJ whole genome shotgun (WGS) entry which is preliminary data.</text>
</comment>
<dbReference type="EMBL" id="SRXT01000001">
    <property type="protein sequence ID" value="TGX55813.1"/>
    <property type="molecule type" value="Genomic_DNA"/>
</dbReference>